<dbReference type="PROSITE" id="PS00233">
    <property type="entry name" value="CHIT_BIND_RR_1"/>
    <property type="match status" value="1"/>
</dbReference>
<dbReference type="RefSeq" id="XP_017775289.1">
    <property type="nucleotide sequence ID" value="XM_017919800.1"/>
</dbReference>
<dbReference type="PRINTS" id="PR00947">
    <property type="entry name" value="CUTICLE"/>
</dbReference>
<keyword evidence="4" id="KW-1185">Reference proteome</keyword>
<evidence type="ECO:0000256" key="3">
    <source>
        <dbReference type="SAM" id="MobiDB-lite"/>
    </source>
</evidence>
<evidence type="ECO:0000313" key="4">
    <source>
        <dbReference type="Proteomes" id="UP000695000"/>
    </source>
</evidence>
<feature type="region of interest" description="Disordered" evidence="3">
    <location>
        <begin position="171"/>
        <end position="206"/>
    </location>
</feature>
<dbReference type="InterPro" id="IPR031311">
    <property type="entry name" value="CHIT_BIND_RR_consensus"/>
</dbReference>
<dbReference type="Pfam" id="PF00379">
    <property type="entry name" value="Chitin_bind_4"/>
    <property type="match status" value="1"/>
</dbReference>
<dbReference type="InterPro" id="IPR050468">
    <property type="entry name" value="Cuticle_Struct_Prot"/>
</dbReference>
<protein>
    <submittedName>
        <fullName evidence="5">Flexible cuticle protein 12-like</fullName>
    </submittedName>
</protein>
<keyword evidence="1 2" id="KW-0193">Cuticle</keyword>
<sequence>MYIRQVPKCEINIKSCKFDKRTSNMMKLILVSVLIAFVAAEPPVPVYGPPEVKLQKNSEIRILDYKNENNGDGSYRFNFETENKITQQESGELKNVGTEDEVISVEGSYSYEGPDGVTYTVHYIADENGFRAFGDHIPTPPPTQGQENKDGYKYEARNLKSEDTVEIPNAELVEPSQQDVKQSEFQPARTPGRKYLSPDVKQQQGY</sequence>
<accession>A0ABM1ML39</accession>
<dbReference type="GeneID" id="108561727"/>
<reference evidence="5" key="1">
    <citation type="submission" date="2025-08" db="UniProtKB">
        <authorList>
            <consortium name="RefSeq"/>
        </authorList>
    </citation>
    <scope>IDENTIFICATION</scope>
    <source>
        <tissue evidence="5">Whole Larva</tissue>
    </source>
</reference>
<dbReference type="InterPro" id="IPR000618">
    <property type="entry name" value="Insect_cuticle"/>
</dbReference>
<dbReference type="PANTHER" id="PTHR10380:SF192">
    <property type="entry name" value="GEO02312P1"/>
    <property type="match status" value="1"/>
</dbReference>
<proteinExistence type="predicted"/>
<evidence type="ECO:0000256" key="2">
    <source>
        <dbReference type="PROSITE-ProRule" id="PRU00497"/>
    </source>
</evidence>
<feature type="compositionally biased region" description="Polar residues" evidence="3">
    <location>
        <begin position="175"/>
        <end position="185"/>
    </location>
</feature>
<gene>
    <name evidence="5" type="primary">LOC108561727</name>
</gene>
<organism evidence="4 5">
    <name type="scientific">Nicrophorus vespilloides</name>
    <name type="common">Boreal carrion beetle</name>
    <dbReference type="NCBI Taxonomy" id="110193"/>
    <lineage>
        <taxon>Eukaryota</taxon>
        <taxon>Metazoa</taxon>
        <taxon>Ecdysozoa</taxon>
        <taxon>Arthropoda</taxon>
        <taxon>Hexapoda</taxon>
        <taxon>Insecta</taxon>
        <taxon>Pterygota</taxon>
        <taxon>Neoptera</taxon>
        <taxon>Endopterygota</taxon>
        <taxon>Coleoptera</taxon>
        <taxon>Polyphaga</taxon>
        <taxon>Staphyliniformia</taxon>
        <taxon>Silphidae</taxon>
        <taxon>Nicrophorinae</taxon>
        <taxon>Nicrophorus</taxon>
    </lineage>
</organism>
<dbReference type="PROSITE" id="PS51155">
    <property type="entry name" value="CHIT_BIND_RR_2"/>
    <property type="match status" value="1"/>
</dbReference>
<name>A0ABM1ML39_NICVS</name>
<dbReference type="Proteomes" id="UP000695000">
    <property type="component" value="Unplaced"/>
</dbReference>
<evidence type="ECO:0000256" key="1">
    <source>
        <dbReference type="ARBA" id="ARBA00022460"/>
    </source>
</evidence>
<dbReference type="PANTHER" id="PTHR10380">
    <property type="entry name" value="CUTICLE PROTEIN"/>
    <property type="match status" value="1"/>
</dbReference>
<evidence type="ECO:0000313" key="5">
    <source>
        <dbReference type="RefSeq" id="XP_017775289.1"/>
    </source>
</evidence>